<dbReference type="PANTHER" id="PTHR40637:SF1">
    <property type="entry name" value="ESSS SUBUNIT OF NADH:UBIQUINONE OXIDOREDUCTASE (COMPLEX I) PROTEIN"/>
    <property type="match status" value="1"/>
</dbReference>
<dbReference type="AlphaFoldDB" id="A0A445IK91"/>
<evidence type="ECO:0000313" key="2">
    <source>
        <dbReference type="EMBL" id="RZB86469.1"/>
    </source>
</evidence>
<gene>
    <name evidence="2" type="ORF">D0Y65_026493</name>
</gene>
<organism evidence="2 3">
    <name type="scientific">Glycine soja</name>
    <name type="common">Wild soybean</name>
    <dbReference type="NCBI Taxonomy" id="3848"/>
    <lineage>
        <taxon>Eukaryota</taxon>
        <taxon>Viridiplantae</taxon>
        <taxon>Streptophyta</taxon>
        <taxon>Embryophyta</taxon>
        <taxon>Tracheophyta</taxon>
        <taxon>Spermatophyta</taxon>
        <taxon>Magnoliopsida</taxon>
        <taxon>eudicotyledons</taxon>
        <taxon>Gunneridae</taxon>
        <taxon>Pentapetalae</taxon>
        <taxon>rosids</taxon>
        <taxon>fabids</taxon>
        <taxon>Fabales</taxon>
        <taxon>Fabaceae</taxon>
        <taxon>Papilionoideae</taxon>
        <taxon>50 kb inversion clade</taxon>
        <taxon>NPAAA clade</taxon>
        <taxon>indigoferoid/millettioid clade</taxon>
        <taxon>Phaseoleae</taxon>
        <taxon>Glycine</taxon>
        <taxon>Glycine subgen. Soja</taxon>
    </lineage>
</organism>
<accession>A0A445IK91</accession>
<evidence type="ECO:0008006" key="4">
    <source>
        <dbReference type="Google" id="ProtNLM"/>
    </source>
</evidence>
<keyword evidence="3" id="KW-1185">Reference proteome</keyword>
<dbReference type="PANTHER" id="PTHR40637">
    <property type="entry name" value="ESSS SUBUNIT OF NADH:UBIQUINONE OXIDOREDUCTASE (COMPLEX I) PROTEIN"/>
    <property type="match status" value="1"/>
</dbReference>
<dbReference type="SMR" id="A0A445IK91"/>
<name>A0A445IK91_GLYSO</name>
<reference evidence="2 3" key="1">
    <citation type="submission" date="2018-09" db="EMBL/GenBank/DDBJ databases">
        <title>A high-quality reference genome of wild soybean provides a powerful tool to mine soybean genomes.</title>
        <authorList>
            <person name="Xie M."/>
            <person name="Chung C.Y.L."/>
            <person name="Li M.-W."/>
            <person name="Wong F.-L."/>
            <person name="Chan T.-F."/>
            <person name="Lam H.-M."/>
        </authorList>
    </citation>
    <scope>NUCLEOTIDE SEQUENCE [LARGE SCALE GENOMIC DNA]</scope>
    <source>
        <strain evidence="3">cv. W05</strain>
        <tissue evidence="2">Hypocotyl of etiolated seedlings</tissue>
    </source>
</reference>
<feature type="region of interest" description="Disordered" evidence="1">
    <location>
        <begin position="18"/>
        <end position="61"/>
    </location>
</feature>
<evidence type="ECO:0000256" key="1">
    <source>
        <dbReference type="SAM" id="MobiDB-lite"/>
    </source>
</evidence>
<proteinExistence type="predicted"/>
<sequence length="130" mass="14297">MPPPTPLSSASAALRRRLQQSLRTRGGAESGPSRWTSPGHEERPKGYLFNRTPPPPGQARKWEDWELPCYVTSFLTIVILGVGLNAKPDLTIETWAHEKALERLKIENSLAAAATTNNNNDESSSSDESD</sequence>
<comment type="caution">
    <text evidence="2">The sequence shown here is derived from an EMBL/GenBank/DDBJ whole genome shotgun (WGS) entry which is preliminary data.</text>
</comment>
<dbReference type="Proteomes" id="UP000289340">
    <property type="component" value="Chromosome 10"/>
</dbReference>
<protein>
    <recommendedName>
        <fullName evidence="4">NADH dehydrogenase [ubiquinone] 1 beta subcomplex subunit 11, mitochondrial</fullName>
    </recommendedName>
</protein>
<evidence type="ECO:0000313" key="3">
    <source>
        <dbReference type="Proteomes" id="UP000289340"/>
    </source>
</evidence>
<dbReference type="EMBL" id="QZWG01000010">
    <property type="protein sequence ID" value="RZB86469.1"/>
    <property type="molecule type" value="Genomic_DNA"/>
</dbReference>
<dbReference type="Gramene" id="XM_028326330.1">
    <property type="protein sequence ID" value="XP_028182131.1"/>
    <property type="gene ID" value="LOC114369146"/>
</dbReference>